<organism evidence="1 2">
    <name type="scientific">Colletotrichum navitas</name>
    <dbReference type="NCBI Taxonomy" id="681940"/>
    <lineage>
        <taxon>Eukaryota</taxon>
        <taxon>Fungi</taxon>
        <taxon>Dikarya</taxon>
        <taxon>Ascomycota</taxon>
        <taxon>Pezizomycotina</taxon>
        <taxon>Sordariomycetes</taxon>
        <taxon>Hypocreomycetidae</taxon>
        <taxon>Glomerellales</taxon>
        <taxon>Glomerellaceae</taxon>
        <taxon>Colletotrichum</taxon>
        <taxon>Colletotrichum graminicola species complex</taxon>
    </lineage>
</organism>
<protein>
    <submittedName>
        <fullName evidence="1">Uncharacterized protein</fullName>
    </submittedName>
</protein>
<dbReference type="AlphaFoldDB" id="A0AAD8PTM7"/>
<gene>
    <name evidence="1" type="ORF">LY79DRAFT_521650</name>
</gene>
<reference evidence="1" key="1">
    <citation type="submission" date="2021-06" db="EMBL/GenBank/DDBJ databases">
        <title>Comparative genomics, transcriptomics and evolutionary studies reveal genomic signatures of adaptation to plant cell wall in hemibiotrophic fungi.</title>
        <authorList>
            <consortium name="DOE Joint Genome Institute"/>
            <person name="Baroncelli R."/>
            <person name="Diaz J.F."/>
            <person name="Benocci T."/>
            <person name="Peng M."/>
            <person name="Battaglia E."/>
            <person name="Haridas S."/>
            <person name="Andreopoulos W."/>
            <person name="Labutti K."/>
            <person name="Pangilinan J."/>
            <person name="Floch G.L."/>
            <person name="Makela M.R."/>
            <person name="Henrissat B."/>
            <person name="Grigoriev I.V."/>
            <person name="Crouch J.A."/>
            <person name="De Vries R.P."/>
            <person name="Sukno S.A."/>
            <person name="Thon M.R."/>
        </authorList>
    </citation>
    <scope>NUCLEOTIDE SEQUENCE</scope>
    <source>
        <strain evidence="1">CBS 125086</strain>
    </source>
</reference>
<dbReference type="GeneID" id="85439607"/>
<dbReference type="Proteomes" id="UP001230504">
    <property type="component" value="Unassembled WGS sequence"/>
</dbReference>
<proteinExistence type="predicted"/>
<evidence type="ECO:0000313" key="2">
    <source>
        <dbReference type="Proteomes" id="UP001230504"/>
    </source>
</evidence>
<accession>A0AAD8PTM7</accession>
<keyword evidence="2" id="KW-1185">Reference proteome</keyword>
<dbReference type="EMBL" id="JAHLJV010000060">
    <property type="protein sequence ID" value="KAK1579990.1"/>
    <property type="molecule type" value="Genomic_DNA"/>
</dbReference>
<name>A0AAD8PTM7_9PEZI</name>
<sequence length="292" mass="34171">MATTRDVSRQVPTARRDRLQQFGSQEWQGIEVKVLFIFNSPDGGKAEGDGIKWEAFLLFKARDLPRLMREGFHWNAANLDREAGYMERRLLSDDRFNDEDRWSCSRTFFLSDLSDDPQWAAKLIVYPEKVTVLSSFTITNINMDTMNGAAACKKVADQDRATQWVYFWHRNYLEDNFNAIYDDMPLTGWWPWPRQEVDDDDITLMDVANEWRETWIPGQTGSFYRHSWKIQYRSYQFGRRGTSLEPLFIVTCPTQPCRATHPAQQQIECSRILVNMTWMSSVTTIKSTVTSK</sequence>
<comment type="caution">
    <text evidence="1">The sequence shown here is derived from an EMBL/GenBank/DDBJ whole genome shotgun (WGS) entry which is preliminary data.</text>
</comment>
<dbReference type="RefSeq" id="XP_060411068.1">
    <property type="nucleotide sequence ID" value="XM_060555367.1"/>
</dbReference>
<evidence type="ECO:0000313" key="1">
    <source>
        <dbReference type="EMBL" id="KAK1579990.1"/>
    </source>
</evidence>